<proteinExistence type="predicted"/>
<gene>
    <name evidence="1" type="ORF">OEW28_02880</name>
</gene>
<keyword evidence="2" id="KW-1185">Reference proteome</keyword>
<reference evidence="1 2" key="1">
    <citation type="submission" date="2022-10" db="EMBL/GenBank/DDBJ databases">
        <title>Defluviimonas sp. nov., isolated from ocean surface water.</title>
        <authorList>
            <person name="He W."/>
            <person name="Wang L."/>
            <person name="Zhang D.-F."/>
        </authorList>
    </citation>
    <scope>NUCLEOTIDE SEQUENCE [LARGE SCALE GENOMIC DNA]</scope>
    <source>
        <strain evidence="1 2">WL0002</strain>
    </source>
</reference>
<sequence length="297" mass="33303">MPGESLHPSGESRQLWTVWLTIKTGMLPRETRFTIFYSEDEAKEFMASNAVGSEIKEAWQVPGELSDPLKVHYTDIIDSKSSVGFRSYGDLDSPLAFETLEAADIYLGQGLTQQVIDFIGELRADELRRQFGQNWRAAGAFEYCLMNLPRSSAAYVAAAYQYHYYVAENDFAAGYYWRDLEVIALGVESAASDVKAMRKNAGDKGTKASRDARKRRMHRLLDAMETVCTRNPDVKNPSVISEIALAECKKAEPQLWKNGAGQIKQYLVEIRVGDAGEALQARYASLFPAKPPKRLRP</sequence>
<organism evidence="1 2">
    <name type="scientific">Albidovulum marisflavi</name>
    <dbReference type="NCBI Taxonomy" id="2984159"/>
    <lineage>
        <taxon>Bacteria</taxon>
        <taxon>Pseudomonadati</taxon>
        <taxon>Pseudomonadota</taxon>
        <taxon>Alphaproteobacteria</taxon>
        <taxon>Rhodobacterales</taxon>
        <taxon>Paracoccaceae</taxon>
        <taxon>Albidovulum</taxon>
    </lineage>
</organism>
<dbReference type="Proteomes" id="UP001652542">
    <property type="component" value="Unassembled WGS sequence"/>
</dbReference>
<dbReference type="RefSeq" id="WP_263733211.1">
    <property type="nucleotide sequence ID" value="NZ_JAOWKY010000001.1"/>
</dbReference>
<comment type="caution">
    <text evidence="1">The sequence shown here is derived from an EMBL/GenBank/DDBJ whole genome shotgun (WGS) entry which is preliminary data.</text>
</comment>
<dbReference type="EMBL" id="JAOWKY010000001">
    <property type="protein sequence ID" value="MCV2867569.1"/>
    <property type="molecule type" value="Genomic_DNA"/>
</dbReference>
<accession>A0ABT2Z8V7</accession>
<evidence type="ECO:0000313" key="1">
    <source>
        <dbReference type="EMBL" id="MCV2867569.1"/>
    </source>
</evidence>
<evidence type="ECO:0000313" key="2">
    <source>
        <dbReference type="Proteomes" id="UP001652542"/>
    </source>
</evidence>
<name>A0ABT2Z8V7_9RHOB</name>
<protein>
    <submittedName>
        <fullName evidence="1">Uncharacterized protein</fullName>
    </submittedName>
</protein>